<dbReference type="Pfam" id="PF04955">
    <property type="entry name" value="HupE_UreJ"/>
    <property type="match status" value="1"/>
</dbReference>
<dbReference type="KEGG" id="mmec:FIU01_03320"/>
<reference evidence="3" key="1">
    <citation type="journal article" date="2019" name="ISME J.">
        <title>Evolution in action: habitat transition from sediment to the pelagial leads to genome streamlining in Methylophilaceae.</title>
        <authorList>
            <person name="Salcher M."/>
            <person name="Schaefle D."/>
            <person name="Kaspar M."/>
            <person name="Neuenschwander S.M."/>
            <person name="Ghai R."/>
        </authorList>
    </citation>
    <scope>NUCLEOTIDE SEQUENCE [LARGE SCALE GENOMIC DNA]</scope>
    <source>
        <strain evidence="3">MMS-M-51</strain>
    </source>
</reference>
<gene>
    <name evidence="2" type="ORF">FIU01_03320</name>
</gene>
<keyword evidence="3" id="KW-1185">Reference proteome</keyword>
<dbReference type="OrthoDB" id="9808192at2"/>
<dbReference type="Proteomes" id="UP000311008">
    <property type="component" value="Chromosome"/>
</dbReference>
<evidence type="ECO:0000256" key="1">
    <source>
        <dbReference type="SAM" id="Phobius"/>
    </source>
</evidence>
<evidence type="ECO:0000313" key="3">
    <source>
        <dbReference type="Proteomes" id="UP000311008"/>
    </source>
</evidence>
<feature type="transmembrane region" description="Helical" evidence="1">
    <location>
        <begin position="65"/>
        <end position="83"/>
    </location>
</feature>
<evidence type="ECO:0000313" key="2">
    <source>
        <dbReference type="EMBL" id="QDC43643.1"/>
    </source>
</evidence>
<name>A0A5B8CQX4_9PROT</name>
<keyword evidence="1" id="KW-1133">Transmembrane helix</keyword>
<feature type="transmembrane region" description="Helical" evidence="1">
    <location>
        <begin position="30"/>
        <end position="53"/>
    </location>
</feature>
<dbReference type="RefSeq" id="WP_140002939.1">
    <property type="nucleotide sequence ID" value="NZ_CP040946.1"/>
</dbReference>
<proteinExistence type="predicted"/>
<sequence length="187" mass="19700">MKKSILWGILASVASGVAEAHPGHGLTAGFAAGFMHPLTGWDHLLVMLSLGIWAARRPQGQGWPLPLLFVLVMALSALTAMAWLSASFAEVMVAASVLMMGALLLSEVSVSRTLQWAGVTVIAAAHGYLHGLELGSHWTALVGMVTATAMLHVAGWLIGHLRQSWATHASRLLGALMLLLGIGLIWA</sequence>
<accession>A0A5B8CQX4</accession>
<organism evidence="2 3">
    <name type="scientific">Methylophilus medardicus</name>
    <dbReference type="NCBI Taxonomy" id="2588534"/>
    <lineage>
        <taxon>Bacteria</taxon>
        <taxon>Pseudomonadati</taxon>
        <taxon>Pseudomonadota</taxon>
        <taxon>Betaproteobacteria</taxon>
        <taxon>Nitrosomonadales</taxon>
        <taxon>Methylophilaceae</taxon>
        <taxon>Methylophilus</taxon>
    </lineage>
</organism>
<keyword evidence="1" id="KW-0472">Membrane</keyword>
<dbReference type="EMBL" id="CP040946">
    <property type="protein sequence ID" value="QDC43643.1"/>
    <property type="molecule type" value="Genomic_DNA"/>
</dbReference>
<dbReference type="PIRSF" id="PIRSF016919">
    <property type="entry name" value="HupE_UreJ"/>
    <property type="match status" value="1"/>
</dbReference>
<dbReference type="InterPro" id="IPR007038">
    <property type="entry name" value="HupE_UreJ"/>
</dbReference>
<dbReference type="AlphaFoldDB" id="A0A5B8CQX4"/>
<keyword evidence="1" id="KW-0812">Transmembrane</keyword>
<feature type="transmembrane region" description="Helical" evidence="1">
    <location>
        <begin position="169"/>
        <end position="186"/>
    </location>
</feature>
<protein>
    <submittedName>
        <fullName evidence="2">HupE/UreJ family protein</fullName>
    </submittedName>
</protein>
<feature type="transmembrane region" description="Helical" evidence="1">
    <location>
        <begin position="138"/>
        <end position="157"/>
    </location>
</feature>